<evidence type="ECO:0000313" key="3">
    <source>
        <dbReference type="Proteomes" id="UP001066276"/>
    </source>
</evidence>
<feature type="compositionally biased region" description="Basic and acidic residues" evidence="1">
    <location>
        <begin position="70"/>
        <end position="79"/>
    </location>
</feature>
<name>A0AAV7RWZ6_PLEWA</name>
<feature type="compositionally biased region" description="Acidic residues" evidence="1">
    <location>
        <begin position="80"/>
        <end position="96"/>
    </location>
</feature>
<proteinExistence type="predicted"/>
<evidence type="ECO:0000313" key="2">
    <source>
        <dbReference type="EMBL" id="KAJ1156864.1"/>
    </source>
</evidence>
<protein>
    <submittedName>
        <fullName evidence="2">Uncharacterized protein</fullName>
    </submittedName>
</protein>
<dbReference type="Proteomes" id="UP001066276">
    <property type="component" value="Chromosome 5"/>
</dbReference>
<dbReference type="AlphaFoldDB" id="A0AAV7RWZ6"/>
<organism evidence="2 3">
    <name type="scientific">Pleurodeles waltl</name>
    <name type="common">Iberian ribbed newt</name>
    <dbReference type="NCBI Taxonomy" id="8319"/>
    <lineage>
        <taxon>Eukaryota</taxon>
        <taxon>Metazoa</taxon>
        <taxon>Chordata</taxon>
        <taxon>Craniata</taxon>
        <taxon>Vertebrata</taxon>
        <taxon>Euteleostomi</taxon>
        <taxon>Amphibia</taxon>
        <taxon>Batrachia</taxon>
        <taxon>Caudata</taxon>
        <taxon>Salamandroidea</taxon>
        <taxon>Salamandridae</taxon>
        <taxon>Pleurodelinae</taxon>
        <taxon>Pleurodeles</taxon>
    </lineage>
</organism>
<feature type="region of interest" description="Disordered" evidence="1">
    <location>
        <begin position="65"/>
        <end position="119"/>
    </location>
</feature>
<gene>
    <name evidence="2" type="ORF">NDU88_009581</name>
</gene>
<comment type="caution">
    <text evidence="2">The sequence shown here is derived from an EMBL/GenBank/DDBJ whole genome shotgun (WGS) entry which is preliminary data.</text>
</comment>
<sequence>MAADLPCRRGPQYVERLSAADGGNMEFEIANLESYTVTWHNEFCQQKRLLTKGSSKKLEVELQKALGARAEAHQTHTDNQEEGSENEEELEQDPPEGLDMQPPEERGNILLGLEVHPRA</sequence>
<accession>A0AAV7RWZ6</accession>
<keyword evidence="3" id="KW-1185">Reference proteome</keyword>
<dbReference type="EMBL" id="JANPWB010000009">
    <property type="protein sequence ID" value="KAJ1156864.1"/>
    <property type="molecule type" value="Genomic_DNA"/>
</dbReference>
<reference evidence="2" key="1">
    <citation type="journal article" date="2022" name="bioRxiv">
        <title>Sequencing and chromosome-scale assembly of the giantPleurodeles waltlgenome.</title>
        <authorList>
            <person name="Brown T."/>
            <person name="Elewa A."/>
            <person name="Iarovenko S."/>
            <person name="Subramanian E."/>
            <person name="Araus A.J."/>
            <person name="Petzold A."/>
            <person name="Susuki M."/>
            <person name="Suzuki K.-i.T."/>
            <person name="Hayashi T."/>
            <person name="Toyoda A."/>
            <person name="Oliveira C."/>
            <person name="Osipova E."/>
            <person name="Leigh N.D."/>
            <person name="Simon A."/>
            <person name="Yun M.H."/>
        </authorList>
    </citation>
    <scope>NUCLEOTIDE SEQUENCE</scope>
    <source>
        <strain evidence="2">20211129_DDA</strain>
        <tissue evidence="2">Liver</tissue>
    </source>
</reference>
<evidence type="ECO:0000256" key="1">
    <source>
        <dbReference type="SAM" id="MobiDB-lite"/>
    </source>
</evidence>